<keyword evidence="3" id="KW-1185">Reference proteome</keyword>
<proteinExistence type="predicted"/>
<feature type="compositionally biased region" description="Basic and acidic residues" evidence="1">
    <location>
        <begin position="40"/>
        <end position="53"/>
    </location>
</feature>
<feature type="compositionally biased region" description="Basic and acidic residues" evidence="1">
    <location>
        <begin position="1"/>
        <end position="27"/>
    </location>
</feature>
<name>A0A5C6NGE4_9TELE</name>
<dbReference type="AlphaFoldDB" id="A0A5C6NGE4"/>
<feature type="region of interest" description="Disordered" evidence="1">
    <location>
        <begin position="1"/>
        <end position="71"/>
    </location>
</feature>
<dbReference type="EMBL" id="RHFK02000014">
    <property type="protein sequence ID" value="TWW65679.1"/>
    <property type="molecule type" value="Genomic_DNA"/>
</dbReference>
<gene>
    <name evidence="2" type="ORF">D4764_21G0005790</name>
</gene>
<accession>A0A5C6NGE4</accession>
<evidence type="ECO:0000313" key="3">
    <source>
        <dbReference type="Proteomes" id="UP000324091"/>
    </source>
</evidence>
<sequence>MEARKEGRKAPERTRERTSTRTHERNGELSSRSDAAAESAELRQLRTPARDPESTQVGQRQTTARRRREEEEEEVAVVLMEGVEGKREVGFGSSSYSSITSLNSKVGLFLLV</sequence>
<comment type="caution">
    <text evidence="2">The sequence shown here is derived from an EMBL/GenBank/DDBJ whole genome shotgun (WGS) entry which is preliminary data.</text>
</comment>
<feature type="compositionally biased region" description="Low complexity" evidence="1">
    <location>
        <begin position="28"/>
        <end position="39"/>
    </location>
</feature>
<evidence type="ECO:0000313" key="2">
    <source>
        <dbReference type="EMBL" id="TWW65679.1"/>
    </source>
</evidence>
<reference evidence="2 3" key="1">
    <citation type="submission" date="2019-04" db="EMBL/GenBank/DDBJ databases">
        <title>Chromosome genome assembly for Takifugu flavidus.</title>
        <authorList>
            <person name="Xiao S."/>
        </authorList>
    </citation>
    <scope>NUCLEOTIDE SEQUENCE [LARGE SCALE GENOMIC DNA]</scope>
    <source>
        <strain evidence="2">HTHZ2018</strain>
        <tissue evidence="2">Muscle</tissue>
    </source>
</reference>
<dbReference type="Proteomes" id="UP000324091">
    <property type="component" value="Chromosome 21"/>
</dbReference>
<organism evidence="2 3">
    <name type="scientific">Takifugu flavidus</name>
    <name type="common">sansaifugu</name>
    <dbReference type="NCBI Taxonomy" id="433684"/>
    <lineage>
        <taxon>Eukaryota</taxon>
        <taxon>Metazoa</taxon>
        <taxon>Chordata</taxon>
        <taxon>Craniata</taxon>
        <taxon>Vertebrata</taxon>
        <taxon>Euteleostomi</taxon>
        <taxon>Actinopterygii</taxon>
        <taxon>Neopterygii</taxon>
        <taxon>Teleostei</taxon>
        <taxon>Neoteleostei</taxon>
        <taxon>Acanthomorphata</taxon>
        <taxon>Eupercaria</taxon>
        <taxon>Tetraodontiformes</taxon>
        <taxon>Tetradontoidea</taxon>
        <taxon>Tetraodontidae</taxon>
        <taxon>Takifugu</taxon>
    </lineage>
</organism>
<evidence type="ECO:0000256" key="1">
    <source>
        <dbReference type="SAM" id="MobiDB-lite"/>
    </source>
</evidence>
<protein>
    <submittedName>
        <fullName evidence="2">Uncharacterized protein</fullName>
    </submittedName>
</protein>